<dbReference type="PANTHER" id="PTHR10869:SF246">
    <property type="entry name" value="TRANSMEMBRANE PROLYL 4-HYDROXYLASE"/>
    <property type="match status" value="1"/>
</dbReference>
<evidence type="ECO:0000256" key="5">
    <source>
        <dbReference type="ARBA" id="ARBA00023002"/>
    </source>
</evidence>
<evidence type="ECO:0000256" key="6">
    <source>
        <dbReference type="ARBA" id="ARBA00023004"/>
    </source>
</evidence>
<dbReference type="RefSeq" id="WP_188567644.1">
    <property type="nucleotide sequence ID" value="NZ_BMED01000004.1"/>
</dbReference>
<dbReference type="GO" id="GO:0004656">
    <property type="term" value="F:procollagen-proline 4-dioxygenase activity"/>
    <property type="evidence" value="ECO:0007669"/>
    <property type="project" value="TreeGrafter"/>
</dbReference>
<dbReference type="GO" id="GO:0005506">
    <property type="term" value="F:iron ion binding"/>
    <property type="evidence" value="ECO:0007669"/>
    <property type="project" value="InterPro"/>
</dbReference>
<dbReference type="Proteomes" id="UP000637423">
    <property type="component" value="Unassembled WGS sequence"/>
</dbReference>
<dbReference type="GO" id="GO:0031418">
    <property type="term" value="F:L-ascorbic acid binding"/>
    <property type="evidence" value="ECO:0007669"/>
    <property type="project" value="UniProtKB-KW"/>
</dbReference>
<comment type="cofactor">
    <cofactor evidence="1">
        <name>L-ascorbate</name>
        <dbReference type="ChEBI" id="CHEBI:38290"/>
    </cofactor>
</comment>
<dbReference type="InterPro" id="IPR045054">
    <property type="entry name" value="P4HA-like"/>
</dbReference>
<dbReference type="InterPro" id="IPR006620">
    <property type="entry name" value="Pro_4_hyd_alph"/>
</dbReference>
<gene>
    <name evidence="8" type="ORF">GCM10011396_37350</name>
</gene>
<comment type="caution">
    <text evidence="8">The sequence shown here is derived from an EMBL/GenBank/DDBJ whole genome shotgun (WGS) entry which is preliminary data.</text>
</comment>
<dbReference type="PANTHER" id="PTHR10869">
    <property type="entry name" value="PROLYL 4-HYDROXYLASE ALPHA SUBUNIT"/>
    <property type="match status" value="1"/>
</dbReference>
<evidence type="ECO:0000313" key="9">
    <source>
        <dbReference type="Proteomes" id="UP000637423"/>
    </source>
</evidence>
<accession>A0A916UTA5</accession>
<organism evidence="8 9">
    <name type="scientific">Undibacterium terreum</name>
    <dbReference type="NCBI Taxonomy" id="1224302"/>
    <lineage>
        <taxon>Bacteria</taxon>
        <taxon>Pseudomonadati</taxon>
        <taxon>Pseudomonadota</taxon>
        <taxon>Betaproteobacteria</taxon>
        <taxon>Burkholderiales</taxon>
        <taxon>Oxalobacteraceae</taxon>
        <taxon>Undibacterium</taxon>
    </lineage>
</organism>
<keyword evidence="6" id="KW-0408">Iron</keyword>
<evidence type="ECO:0000256" key="2">
    <source>
        <dbReference type="ARBA" id="ARBA00022723"/>
    </source>
</evidence>
<evidence type="ECO:0000256" key="4">
    <source>
        <dbReference type="ARBA" id="ARBA00022964"/>
    </source>
</evidence>
<dbReference type="SMART" id="SM00702">
    <property type="entry name" value="P4Hc"/>
    <property type="match status" value="1"/>
</dbReference>
<feature type="domain" description="Fe2OG dioxygenase" evidence="7">
    <location>
        <begin position="178"/>
        <end position="287"/>
    </location>
</feature>
<evidence type="ECO:0000259" key="7">
    <source>
        <dbReference type="PROSITE" id="PS51471"/>
    </source>
</evidence>
<dbReference type="InterPro" id="IPR044862">
    <property type="entry name" value="Pro_4_hyd_alph_FE2OG_OXY"/>
</dbReference>
<dbReference type="InterPro" id="IPR005123">
    <property type="entry name" value="Oxoglu/Fe-dep_dioxygenase_dom"/>
</dbReference>
<dbReference type="Gene3D" id="2.60.120.620">
    <property type="entry name" value="q2cbj1_9rhob like domain"/>
    <property type="match status" value="1"/>
</dbReference>
<dbReference type="PROSITE" id="PS51471">
    <property type="entry name" value="FE2OG_OXY"/>
    <property type="match status" value="1"/>
</dbReference>
<keyword evidence="3" id="KW-0847">Vitamin C</keyword>
<protein>
    <recommendedName>
        <fullName evidence="7">Fe2OG dioxygenase domain-containing protein</fullName>
    </recommendedName>
</protein>
<keyword evidence="5" id="KW-0560">Oxidoreductase</keyword>
<evidence type="ECO:0000256" key="3">
    <source>
        <dbReference type="ARBA" id="ARBA00022896"/>
    </source>
</evidence>
<proteinExistence type="predicted"/>
<sequence length="293" mass="32359">MSTVIRFTRDLSTWICQNLDQGFSPSALIQIMQEQRMAAEAAQAIMQAFVKARRSCNPVPIDHVVVEESSLDYVYQTPIFRPGTSISTSDRVVGIAARAERPMLAVLSNVLSSEECTELIRLAKPRLKASTIVDPMTGKDIVSGNRSSFGMFFQLQENSFIARLDQRISEIMNLPIEHGEGLQILYYPTGAGSAPHFDFLVPSNPANQASLARSGQRVSTMVTYLNEVEEGGQTVFPEAGWAVSPVRGNAVYFEYANTLGQLDHASLHASNPVTQGEKWVATKWMRQRPFVSA</sequence>
<evidence type="ECO:0000256" key="1">
    <source>
        <dbReference type="ARBA" id="ARBA00001961"/>
    </source>
</evidence>
<name>A0A916UTA5_9BURK</name>
<reference evidence="8" key="1">
    <citation type="journal article" date="2014" name="Int. J. Syst. Evol. Microbiol.">
        <title>Complete genome sequence of Corynebacterium casei LMG S-19264T (=DSM 44701T), isolated from a smear-ripened cheese.</title>
        <authorList>
            <consortium name="US DOE Joint Genome Institute (JGI-PGF)"/>
            <person name="Walter F."/>
            <person name="Albersmeier A."/>
            <person name="Kalinowski J."/>
            <person name="Ruckert C."/>
        </authorList>
    </citation>
    <scope>NUCLEOTIDE SEQUENCE</scope>
    <source>
        <strain evidence="8">CGMCC 1.10998</strain>
    </source>
</reference>
<dbReference type="AlphaFoldDB" id="A0A916UTA5"/>
<reference evidence="8" key="2">
    <citation type="submission" date="2020-09" db="EMBL/GenBank/DDBJ databases">
        <authorList>
            <person name="Sun Q."/>
            <person name="Zhou Y."/>
        </authorList>
    </citation>
    <scope>NUCLEOTIDE SEQUENCE</scope>
    <source>
        <strain evidence="8">CGMCC 1.10998</strain>
    </source>
</reference>
<evidence type="ECO:0000313" key="8">
    <source>
        <dbReference type="EMBL" id="GGC86576.1"/>
    </source>
</evidence>
<keyword evidence="2" id="KW-0479">Metal-binding</keyword>
<dbReference type="EMBL" id="BMED01000004">
    <property type="protein sequence ID" value="GGC86576.1"/>
    <property type="molecule type" value="Genomic_DNA"/>
</dbReference>
<keyword evidence="4" id="KW-0223">Dioxygenase</keyword>
<keyword evidence="9" id="KW-1185">Reference proteome</keyword>
<dbReference type="Pfam" id="PF13640">
    <property type="entry name" value="2OG-FeII_Oxy_3"/>
    <property type="match status" value="1"/>
</dbReference>